<keyword evidence="1" id="KW-1133">Transmembrane helix</keyword>
<organism evidence="2 3">
    <name type="scientific">Vavraia culicis (isolate floridensis)</name>
    <name type="common">Microsporidian parasite</name>
    <dbReference type="NCBI Taxonomy" id="948595"/>
    <lineage>
        <taxon>Eukaryota</taxon>
        <taxon>Fungi</taxon>
        <taxon>Fungi incertae sedis</taxon>
        <taxon>Microsporidia</taxon>
        <taxon>Pleistophoridae</taxon>
        <taxon>Vavraia</taxon>
    </lineage>
</organism>
<dbReference type="InParanoid" id="L2GUI3"/>
<keyword evidence="1" id="KW-0337">GPI-anchor biosynthesis</keyword>
<comment type="similarity">
    <text evidence="1">Belongs to the PGAP3 family.</text>
</comment>
<evidence type="ECO:0000313" key="2">
    <source>
        <dbReference type="EMBL" id="ELA46943.1"/>
    </source>
</evidence>
<dbReference type="Pfam" id="PF04080">
    <property type="entry name" value="Per1"/>
    <property type="match status" value="1"/>
</dbReference>
<dbReference type="InterPro" id="IPR007217">
    <property type="entry name" value="Per1-like"/>
</dbReference>
<keyword evidence="1" id="KW-0472">Membrane</keyword>
<dbReference type="RefSeq" id="XP_008074580.1">
    <property type="nucleotide sequence ID" value="XM_008076389.1"/>
</dbReference>
<dbReference type="GeneID" id="19879438"/>
<evidence type="ECO:0000256" key="1">
    <source>
        <dbReference type="RuleBase" id="RU365066"/>
    </source>
</evidence>
<comment type="caution">
    <text evidence="1">Lacks conserved residue(s) required for the propagation of feature annotation.</text>
</comment>
<comment type="subcellular location">
    <subcellularLocation>
        <location evidence="1">Endoplasmic reticulum membrane</location>
        <topology evidence="1">Multi-pass membrane protein</topology>
    </subcellularLocation>
</comment>
<dbReference type="EMBL" id="GL877428">
    <property type="protein sequence ID" value="ELA46943.1"/>
    <property type="molecule type" value="Genomic_DNA"/>
</dbReference>
<evidence type="ECO:0000313" key="3">
    <source>
        <dbReference type="Proteomes" id="UP000011081"/>
    </source>
</evidence>
<protein>
    <recommendedName>
        <fullName evidence="1">Post-GPI attachment to proteins factor 3</fullName>
    </recommendedName>
</protein>
<reference evidence="3" key="1">
    <citation type="submission" date="2011-03" db="EMBL/GenBank/DDBJ databases">
        <title>The genome sequence of Vavraia culicis strain floridensis.</title>
        <authorList>
            <consortium name="The Broad Institute Genome Sequencing Platform"/>
            <person name="Cuomo C."/>
            <person name="Becnel J."/>
            <person name="Sanscrainte N."/>
            <person name="Young S.K."/>
            <person name="Zeng Q."/>
            <person name="Gargeya S."/>
            <person name="Fitzgerald M."/>
            <person name="Haas B."/>
            <person name="Abouelleil A."/>
            <person name="Alvarado L."/>
            <person name="Arachchi H.M."/>
            <person name="Berlin A."/>
            <person name="Chapman S.B."/>
            <person name="Gearin G."/>
            <person name="Goldberg J."/>
            <person name="Griggs A."/>
            <person name="Gujja S."/>
            <person name="Hansen M."/>
            <person name="Heiman D."/>
            <person name="Howarth C."/>
            <person name="Larimer J."/>
            <person name="Lui A."/>
            <person name="MacDonald P.J.P."/>
            <person name="McCowen C."/>
            <person name="Montmayeur A."/>
            <person name="Murphy C."/>
            <person name="Neiman D."/>
            <person name="Pearson M."/>
            <person name="Priest M."/>
            <person name="Roberts A."/>
            <person name="Saif S."/>
            <person name="Shea T."/>
            <person name="Sisk P."/>
            <person name="Stolte C."/>
            <person name="Sykes S."/>
            <person name="Wortman J."/>
            <person name="Nusbaum C."/>
            <person name="Birren B."/>
        </authorList>
    </citation>
    <scope>NUCLEOTIDE SEQUENCE [LARGE SCALE GENOMIC DNA]</scope>
    <source>
        <strain evidence="3">floridensis</strain>
    </source>
</reference>
<dbReference type="HOGENOM" id="CLU_877725_0_0_1"/>
<dbReference type="OrthoDB" id="419770at2759"/>
<feature type="transmembrane region" description="Helical" evidence="1">
    <location>
        <begin position="282"/>
        <end position="300"/>
    </location>
</feature>
<keyword evidence="1" id="KW-0812">Transmembrane</keyword>
<sequence>MIIDKDVQINTNGTGTVVQEYAVPVIVSEHVMKSKQRGMNINLVVEGEERTEMMLLMAKTKVKDENENASGATLMAKTKVKDENENASGATLMAKTKVKDENENASGAKEHAHSNHANNRVMTGNTETAHETEQAPFIRSYLTLIKVQCTINALTFMSSILLHINDTPLTKRLDYFFVLLSILHACHTFVVKLSYLYGTPRPSIFVSLTLFSLITAKHLFSFNPTLLKYTCALFISFFCAGMLFEYFKVRTPFIAVFVCLTILCVVVEGLDVRPIVFLVDSHAVWHFLVIGQMVLYYRYLKIDLKRILVRAGRANES</sequence>
<feature type="transmembrane region" description="Helical" evidence="1">
    <location>
        <begin position="176"/>
        <end position="197"/>
    </location>
</feature>
<dbReference type="VEuPathDB" id="MicrosporidiaDB:VCUG_01562"/>
<keyword evidence="1" id="KW-0256">Endoplasmic reticulum</keyword>
<name>L2GUI3_VAVCU</name>
<keyword evidence="3" id="KW-1185">Reference proteome</keyword>
<dbReference type="GO" id="GO:0005789">
    <property type="term" value="C:endoplasmic reticulum membrane"/>
    <property type="evidence" value="ECO:0007669"/>
    <property type="project" value="UniProtKB-SubCell"/>
</dbReference>
<feature type="transmembrane region" description="Helical" evidence="1">
    <location>
        <begin position="251"/>
        <end position="270"/>
    </location>
</feature>
<gene>
    <name evidence="2" type="ORF">VCUG_01562</name>
</gene>
<feature type="transmembrane region" description="Helical" evidence="1">
    <location>
        <begin position="226"/>
        <end position="244"/>
    </location>
</feature>
<dbReference type="Proteomes" id="UP000011081">
    <property type="component" value="Unassembled WGS sequence"/>
</dbReference>
<dbReference type="AlphaFoldDB" id="L2GUI3"/>
<proteinExistence type="inferred from homology"/>
<comment type="function">
    <text evidence="1">Involved in the lipid remodeling steps of GPI-anchor maturation.</text>
</comment>
<accession>L2GUI3</accession>
<dbReference type="GO" id="GO:0006506">
    <property type="term" value="P:GPI anchor biosynthetic process"/>
    <property type="evidence" value="ECO:0007669"/>
    <property type="project" value="UniProtKB-KW"/>
</dbReference>